<evidence type="ECO:0000313" key="7">
    <source>
        <dbReference type="EMBL" id="OMP02602.1"/>
    </source>
</evidence>
<evidence type="ECO:0000256" key="5">
    <source>
        <dbReference type="ARBA" id="ARBA00022729"/>
    </source>
</evidence>
<evidence type="ECO:0000256" key="6">
    <source>
        <dbReference type="RuleBase" id="RU367044"/>
    </source>
</evidence>
<dbReference type="EMBL" id="AWUE01014609">
    <property type="protein sequence ID" value="OMP02602.1"/>
    <property type="molecule type" value="Genomic_DNA"/>
</dbReference>
<evidence type="ECO:0000256" key="4">
    <source>
        <dbReference type="ARBA" id="ARBA00022525"/>
    </source>
</evidence>
<name>A0A1R3K683_9ROSI</name>
<accession>A0A1R3K683</accession>
<keyword evidence="5 6" id="KW-0732">Signal</keyword>
<dbReference type="AlphaFoldDB" id="A0A1R3K683"/>
<dbReference type="GO" id="GO:0060320">
    <property type="term" value="P:rejection of self pollen"/>
    <property type="evidence" value="ECO:0007669"/>
    <property type="project" value="UniProtKB-KW"/>
</dbReference>
<evidence type="ECO:0000256" key="2">
    <source>
        <dbReference type="ARBA" id="ARBA00005581"/>
    </source>
</evidence>
<evidence type="ECO:0000313" key="8">
    <source>
        <dbReference type="Proteomes" id="UP000187203"/>
    </source>
</evidence>
<sequence length="141" mass="16724">MAEFKGRSRRLLLVEALFMSLLVMELASTQVSGKKHVHVTSAMGDGETIYVHCKSKDNDLGVQKLENGQGFQWSFHVNLFRTTLFYCNVSWRDISDFYFDAYDYQRDRYVCSDCRWLFAPEGLYSWNDDNQGWVFRYDWRP</sequence>
<organism evidence="7 8">
    <name type="scientific">Corchorus olitorius</name>
    <dbReference type="NCBI Taxonomy" id="93759"/>
    <lineage>
        <taxon>Eukaryota</taxon>
        <taxon>Viridiplantae</taxon>
        <taxon>Streptophyta</taxon>
        <taxon>Embryophyta</taxon>
        <taxon>Tracheophyta</taxon>
        <taxon>Spermatophyta</taxon>
        <taxon>Magnoliopsida</taxon>
        <taxon>eudicotyledons</taxon>
        <taxon>Gunneridae</taxon>
        <taxon>Pentapetalae</taxon>
        <taxon>rosids</taxon>
        <taxon>malvids</taxon>
        <taxon>Malvales</taxon>
        <taxon>Malvaceae</taxon>
        <taxon>Grewioideae</taxon>
        <taxon>Apeibeae</taxon>
        <taxon>Corchorus</taxon>
    </lineage>
</organism>
<dbReference type="Proteomes" id="UP000187203">
    <property type="component" value="Unassembled WGS sequence"/>
</dbReference>
<dbReference type="InterPro" id="IPR010264">
    <property type="entry name" value="Self-incomp_S1"/>
</dbReference>
<dbReference type="OrthoDB" id="1727555at2759"/>
<gene>
    <name evidence="7" type="ORF">COLO4_10970</name>
</gene>
<evidence type="ECO:0000256" key="3">
    <source>
        <dbReference type="ARBA" id="ARBA00022471"/>
    </source>
</evidence>
<comment type="similarity">
    <text evidence="2 6">Belongs to the plant self-incompatibility (S1) protein family.</text>
</comment>
<comment type="subcellular location">
    <subcellularLocation>
        <location evidence="1 6">Secreted</location>
    </subcellularLocation>
</comment>
<dbReference type="PANTHER" id="PTHR31232:SF18">
    <property type="entry name" value="S-PROTEIN HOMOLOG"/>
    <property type="match status" value="1"/>
</dbReference>
<dbReference type="GO" id="GO:0005576">
    <property type="term" value="C:extracellular region"/>
    <property type="evidence" value="ECO:0007669"/>
    <property type="project" value="UniProtKB-SubCell"/>
</dbReference>
<reference evidence="8" key="1">
    <citation type="submission" date="2013-09" db="EMBL/GenBank/DDBJ databases">
        <title>Corchorus olitorius genome sequencing.</title>
        <authorList>
            <person name="Alam M."/>
            <person name="Haque M.S."/>
            <person name="Islam M.S."/>
            <person name="Emdad E.M."/>
            <person name="Islam M.M."/>
            <person name="Ahmed B."/>
            <person name="Halim A."/>
            <person name="Hossen Q.M.M."/>
            <person name="Hossain M.Z."/>
            <person name="Ahmed R."/>
            <person name="Khan M.M."/>
            <person name="Islam R."/>
            <person name="Rashid M.M."/>
            <person name="Khan S.A."/>
            <person name="Rahman M.S."/>
            <person name="Alam M."/>
            <person name="Yahiya A.S."/>
            <person name="Khan M.S."/>
            <person name="Azam M.S."/>
            <person name="Haque T."/>
            <person name="Lashkar M.Z.H."/>
            <person name="Akhand A.I."/>
            <person name="Morshed G."/>
            <person name="Roy S."/>
            <person name="Uddin K.S."/>
            <person name="Rabeya T."/>
            <person name="Hossain A.S."/>
            <person name="Chowdhury A."/>
            <person name="Snigdha A.R."/>
            <person name="Mortoza M.S."/>
            <person name="Matin S.A."/>
            <person name="Hoque S.M.E."/>
            <person name="Islam M.K."/>
            <person name="Roy D.K."/>
            <person name="Haider R."/>
            <person name="Moosa M.M."/>
            <person name="Elias S.M."/>
            <person name="Hasan A.M."/>
            <person name="Jahan S."/>
            <person name="Shafiuddin M."/>
            <person name="Mahmood N."/>
            <person name="Shommy N.S."/>
        </authorList>
    </citation>
    <scope>NUCLEOTIDE SEQUENCE [LARGE SCALE GENOMIC DNA]</scope>
    <source>
        <strain evidence="8">cv. O-4</strain>
    </source>
</reference>
<feature type="signal peptide" evidence="6">
    <location>
        <begin position="1"/>
        <end position="29"/>
    </location>
</feature>
<keyword evidence="4 6" id="KW-0964">Secreted</keyword>
<evidence type="ECO:0000256" key="1">
    <source>
        <dbReference type="ARBA" id="ARBA00004613"/>
    </source>
</evidence>
<comment type="caution">
    <text evidence="7">The sequence shown here is derived from an EMBL/GenBank/DDBJ whole genome shotgun (WGS) entry which is preliminary data.</text>
</comment>
<keyword evidence="3 6" id="KW-0713">Self-incompatibility</keyword>
<dbReference type="PANTHER" id="PTHR31232">
    <property type="match status" value="1"/>
</dbReference>
<feature type="chain" id="PRO_5025086347" description="S-protein homolog" evidence="6">
    <location>
        <begin position="30"/>
        <end position="141"/>
    </location>
</feature>
<dbReference type="STRING" id="93759.A0A1R3K683"/>
<keyword evidence="8" id="KW-1185">Reference proteome</keyword>
<dbReference type="Pfam" id="PF05938">
    <property type="entry name" value="Self-incomp_S1"/>
    <property type="match status" value="1"/>
</dbReference>
<protein>
    <recommendedName>
        <fullName evidence="6">S-protein homolog</fullName>
    </recommendedName>
</protein>
<proteinExistence type="inferred from homology"/>